<comment type="catalytic activity">
    <reaction evidence="2">
        <text>O-phospho-L-seryl-[protein] + H2O = L-seryl-[protein] + phosphate</text>
        <dbReference type="Rhea" id="RHEA:20629"/>
        <dbReference type="Rhea" id="RHEA-COMP:9863"/>
        <dbReference type="Rhea" id="RHEA-COMP:11604"/>
        <dbReference type="ChEBI" id="CHEBI:15377"/>
        <dbReference type="ChEBI" id="CHEBI:29999"/>
        <dbReference type="ChEBI" id="CHEBI:43474"/>
        <dbReference type="ChEBI" id="CHEBI:83421"/>
        <dbReference type="EC" id="3.1.3.16"/>
    </reaction>
</comment>
<keyword evidence="2" id="KW-0904">Protein phosphatase</keyword>
<dbReference type="SMART" id="SM00332">
    <property type="entry name" value="PP2Cc"/>
    <property type="match status" value="1"/>
</dbReference>
<keyword evidence="2" id="KW-0479">Metal-binding</keyword>
<dbReference type="InterPro" id="IPR001932">
    <property type="entry name" value="PPM-type_phosphatase-like_dom"/>
</dbReference>
<evidence type="ECO:0000256" key="1">
    <source>
        <dbReference type="ARBA" id="ARBA00006702"/>
    </source>
</evidence>
<feature type="domain" description="PPM-type phosphatase" evidence="3">
    <location>
        <begin position="45"/>
        <end position="369"/>
    </location>
</feature>
<dbReference type="InterPro" id="IPR001888">
    <property type="entry name" value="Transposase_1"/>
</dbReference>
<evidence type="ECO:0000256" key="2">
    <source>
        <dbReference type="RuleBase" id="RU366020"/>
    </source>
</evidence>
<comment type="similarity">
    <text evidence="1 2">Belongs to the PP2C family.</text>
</comment>
<dbReference type="AlphaFoldDB" id="A0AA89BJK9"/>
<dbReference type="Pfam" id="PF01359">
    <property type="entry name" value="Transposase_1"/>
    <property type="match status" value="1"/>
</dbReference>
<keyword evidence="2" id="KW-0460">Magnesium</keyword>
<keyword evidence="2" id="KW-0464">Manganese</keyword>
<keyword evidence="5" id="KW-1185">Reference proteome</keyword>
<dbReference type="EC" id="3.1.3.16" evidence="2"/>
<comment type="catalytic activity">
    <reaction evidence="2">
        <text>O-phospho-L-threonyl-[protein] + H2O = L-threonyl-[protein] + phosphate</text>
        <dbReference type="Rhea" id="RHEA:47004"/>
        <dbReference type="Rhea" id="RHEA-COMP:11060"/>
        <dbReference type="Rhea" id="RHEA-COMP:11605"/>
        <dbReference type="ChEBI" id="CHEBI:15377"/>
        <dbReference type="ChEBI" id="CHEBI:30013"/>
        <dbReference type="ChEBI" id="CHEBI:43474"/>
        <dbReference type="ChEBI" id="CHEBI:61977"/>
        <dbReference type="EC" id="3.1.3.16"/>
    </reaction>
</comment>
<dbReference type="Gene3D" id="3.60.40.10">
    <property type="entry name" value="PPM-type phosphatase domain"/>
    <property type="match status" value="1"/>
</dbReference>
<dbReference type="EMBL" id="VSWD01000013">
    <property type="protein sequence ID" value="KAK3084741.1"/>
    <property type="molecule type" value="Genomic_DNA"/>
</dbReference>
<dbReference type="PANTHER" id="PTHR12320">
    <property type="entry name" value="PROTEIN PHOSPHATASE 2C"/>
    <property type="match status" value="1"/>
</dbReference>
<comment type="cofactor">
    <cofactor evidence="2">
        <name>Mg(2+)</name>
        <dbReference type="ChEBI" id="CHEBI:18420"/>
    </cofactor>
</comment>
<dbReference type="PROSITE" id="PS51746">
    <property type="entry name" value="PPM_2"/>
    <property type="match status" value="1"/>
</dbReference>
<protein>
    <recommendedName>
        <fullName evidence="2">Protein phosphatase</fullName>
        <ecNumber evidence="2">3.1.3.16</ecNumber>
    </recommendedName>
</protein>
<dbReference type="InterPro" id="IPR036457">
    <property type="entry name" value="PPM-type-like_dom_sf"/>
</dbReference>
<comment type="cofactor">
    <cofactor evidence="2">
        <name>Mn(2+)</name>
        <dbReference type="ChEBI" id="CHEBI:29035"/>
    </cofactor>
</comment>
<evidence type="ECO:0000259" key="3">
    <source>
        <dbReference type="PROSITE" id="PS51746"/>
    </source>
</evidence>
<accession>A0AA89BJK9</accession>
<reference evidence="4" key="1">
    <citation type="submission" date="2019-08" db="EMBL/GenBank/DDBJ databases">
        <title>The improved chromosome-level genome for the pearl oyster Pinctada fucata martensii using PacBio sequencing and Hi-C.</title>
        <authorList>
            <person name="Zheng Z."/>
        </authorList>
    </citation>
    <scope>NUCLEOTIDE SEQUENCE</scope>
    <source>
        <strain evidence="4">ZZ-2019</strain>
        <tissue evidence="4">Adductor muscle</tissue>
    </source>
</reference>
<proteinExistence type="inferred from homology"/>
<dbReference type="SUPFAM" id="SSF81606">
    <property type="entry name" value="PP2C-like"/>
    <property type="match status" value="1"/>
</dbReference>
<dbReference type="Proteomes" id="UP001186944">
    <property type="component" value="Unassembled WGS sequence"/>
</dbReference>
<gene>
    <name evidence="4" type="ORF">FSP39_018193</name>
</gene>
<dbReference type="GO" id="GO:0046872">
    <property type="term" value="F:metal ion binding"/>
    <property type="evidence" value="ECO:0007669"/>
    <property type="project" value="UniProtKB-UniRule"/>
</dbReference>
<dbReference type="PANTHER" id="PTHR12320:SF1">
    <property type="entry name" value="PROTEIN PHOSPHATASE PTC7 HOMOLOG"/>
    <property type="match status" value="1"/>
</dbReference>
<dbReference type="GO" id="GO:0004722">
    <property type="term" value="F:protein serine/threonine phosphatase activity"/>
    <property type="evidence" value="ECO:0007669"/>
    <property type="project" value="UniProtKB-EC"/>
</dbReference>
<sequence>MALQSFGWFPRTLISLKRAFTQLHSELPLKQREPLQFVTGSAGFSKSLSKAQIFKQWSYGDDAYFIAKNTTADVIGVADGVGGWRNYGVDPSVFPRTLMDVCQRMVLEGRFNPSAPASMIADGYYELLQQKSPLIDLEMRKLLAHWVNFLQRFVTMYETWVHHFTPEAKQQSKQWKHPGAPLPKKAKTVPSAGKVMASVFWDAEGSSTACIVALHKEERRVYTANLGDSGFLIIRDDEVVHRSTEQQHYFNTPFQLSVAPPSQEGRVLSDSPDVAHSTSFGVEEGDIILLGSDGLFDNMNEDMLLDCISKLKDHRQETVQKTAHTIAEEAHTLSFDEDYLSPFALSAREAGINIRGGKPDDITVVIARVSCLTEI</sequence>
<organism evidence="4 5">
    <name type="scientific">Pinctada imbricata</name>
    <name type="common">Atlantic pearl-oyster</name>
    <name type="synonym">Pinctada martensii</name>
    <dbReference type="NCBI Taxonomy" id="66713"/>
    <lineage>
        <taxon>Eukaryota</taxon>
        <taxon>Metazoa</taxon>
        <taxon>Spiralia</taxon>
        <taxon>Lophotrochozoa</taxon>
        <taxon>Mollusca</taxon>
        <taxon>Bivalvia</taxon>
        <taxon>Autobranchia</taxon>
        <taxon>Pteriomorphia</taxon>
        <taxon>Pterioida</taxon>
        <taxon>Pterioidea</taxon>
        <taxon>Pteriidae</taxon>
        <taxon>Pinctada</taxon>
    </lineage>
</organism>
<comment type="caution">
    <text evidence="4">The sequence shown here is derived from an EMBL/GenBank/DDBJ whole genome shotgun (WGS) entry which is preliminary data.</text>
</comment>
<keyword evidence="2" id="KW-0378">Hydrolase</keyword>
<evidence type="ECO:0000313" key="5">
    <source>
        <dbReference type="Proteomes" id="UP001186944"/>
    </source>
</evidence>
<evidence type="ECO:0000313" key="4">
    <source>
        <dbReference type="EMBL" id="KAK3084741.1"/>
    </source>
</evidence>
<name>A0AA89BJK9_PINIB</name>
<dbReference type="SMART" id="SM00331">
    <property type="entry name" value="PP2C_SIG"/>
    <property type="match status" value="1"/>
</dbReference>
<dbReference type="GO" id="GO:0005739">
    <property type="term" value="C:mitochondrion"/>
    <property type="evidence" value="ECO:0007669"/>
    <property type="project" value="TreeGrafter"/>
</dbReference>
<dbReference type="InterPro" id="IPR039123">
    <property type="entry name" value="PPTC7"/>
</dbReference>